<dbReference type="Proteomes" id="UP001049518">
    <property type="component" value="Chromosome"/>
</dbReference>
<dbReference type="Pfam" id="PF13563">
    <property type="entry name" value="2_5_RNA_ligase2"/>
    <property type="match status" value="1"/>
</dbReference>
<dbReference type="RefSeq" id="WP_231334060.1">
    <property type="nucleotide sequence ID" value="NZ_CP059572.1"/>
</dbReference>
<protein>
    <submittedName>
        <fullName evidence="2">2'-5' RNA ligase family protein</fullName>
    </submittedName>
</protein>
<dbReference type="InterPro" id="IPR009097">
    <property type="entry name" value="Cyclic_Pdiesterase"/>
</dbReference>
<evidence type="ECO:0000256" key="1">
    <source>
        <dbReference type="SAM" id="MobiDB-lite"/>
    </source>
</evidence>
<evidence type="ECO:0000313" key="3">
    <source>
        <dbReference type="Proteomes" id="UP001049518"/>
    </source>
</evidence>
<gene>
    <name evidence="2" type="ORF">AGRA3207_001746</name>
</gene>
<organism evidence="2 3">
    <name type="scientific">Actinomadura graeca</name>
    <dbReference type="NCBI Taxonomy" id="2750812"/>
    <lineage>
        <taxon>Bacteria</taxon>
        <taxon>Bacillati</taxon>
        <taxon>Actinomycetota</taxon>
        <taxon>Actinomycetes</taxon>
        <taxon>Streptosporangiales</taxon>
        <taxon>Thermomonosporaceae</taxon>
        <taxon>Actinomadura</taxon>
    </lineage>
</organism>
<dbReference type="EMBL" id="CP059572">
    <property type="protein sequence ID" value="QXJ20946.1"/>
    <property type="molecule type" value="Genomic_DNA"/>
</dbReference>
<accession>A0ABX8QQ79</accession>
<feature type="compositionally biased region" description="Polar residues" evidence="1">
    <location>
        <begin position="1"/>
        <end position="12"/>
    </location>
</feature>
<reference evidence="2" key="1">
    <citation type="submission" date="2020-07" db="EMBL/GenBank/DDBJ databases">
        <authorList>
            <person name="Tarantini F.S."/>
            <person name="Hong K.W."/>
            <person name="Chan K.G."/>
        </authorList>
    </citation>
    <scope>NUCLEOTIDE SEQUENCE</scope>
    <source>
        <strain evidence="2">32-07</strain>
    </source>
</reference>
<name>A0ABX8QQ79_9ACTN</name>
<dbReference type="Gene3D" id="3.90.1140.10">
    <property type="entry name" value="Cyclic phosphodiesterase"/>
    <property type="match status" value="1"/>
</dbReference>
<dbReference type="GO" id="GO:0016874">
    <property type="term" value="F:ligase activity"/>
    <property type="evidence" value="ECO:0007669"/>
    <property type="project" value="UniProtKB-KW"/>
</dbReference>
<dbReference type="SUPFAM" id="SSF55144">
    <property type="entry name" value="LigT-like"/>
    <property type="match status" value="1"/>
</dbReference>
<sequence>MSPLPTQMINRWQNREEPGPDQGTIYWHILVSDQPEARNAAQTARQRLADFSGLHMPPPEWLHITTLVAGPTDEITTEQQQDMLTAASELLAEVPPIDVTLGRIFYHPEAIAAEIQPADPLRQIRKAVQTATLKVTGRQGHTEGPAWTPHMTLAYSETEQPAEPLITALGRKLPTTEFTINAVTLVTQKGPERLWNWHTVGQAPLSAAAEEHY</sequence>
<keyword evidence="2" id="KW-0436">Ligase</keyword>
<evidence type="ECO:0000313" key="2">
    <source>
        <dbReference type="EMBL" id="QXJ20946.1"/>
    </source>
</evidence>
<proteinExistence type="predicted"/>
<keyword evidence="3" id="KW-1185">Reference proteome</keyword>
<feature type="region of interest" description="Disordered" evidence="1">
    <location>
        <begin position="1"/>
        <end position="20"/>
    </location>
</feature>